<dbReference type="InterPro" id="IPR003034">
    <property type="entry name" value="SAP_dom"/>
</dbReference>
<dbReference type="GO" id="GO:0005737">
    <property type="term" value="C:cytoplasm"/>
    <property type="evidence" value="ECO:0007669"/>
    <property type="project" value="UniProtKB-SubCell"/>
</dbReference>
<dbReference type="PANTHER" id="PTHR14304">
    <property type="entry name" value="CELL DIVISION CYCLE AND APOPTOSIS REGULATOR PROTEIN"/>
    <property type="match status" value="1"/>
</dbReference>
<feature type="compositionally biased region" description="Basic and acidic residues" evidence="4">
    <location>
        <begin position="89"/>
        <end position="145"/>
    </location>
</feature>
<name>A0AA85K8A5_TRIRE</name>
<feature type="compositionally biased region" description="Basic and acidic residues" evidence="4">
    <location>
        <begin position="529"/>
        <end position="538"/>
    </location>
</feature>
<evidence type="ECO:0000256" key="4">
    <source>
        <dbReference type="SAM" id="MobiDB-lite"/>
    </source>
</evidence>
<dbReference type="PROSITE" id="PS50800">
    <property type="entry name" value="SAP"/>
    <property type="match status" value="1"/>
</dbReference>
<feature type="region of interest" description="Disordered" evidence="4">
    <location>
        <begin position="580"/>
        <end position="629"/>
    </location>
</feature>
<dbReference type="WBParaSite" id="TREG1_6090.1">
    <property type="protein sequence ID" value="TREG1_6090.1"/>
    <property type="gene ID" value="TREG1_6090"/>
</dbReference>
<dbReference type="Pfam" id="PF14443">
    <property type="entry name" value="DBC1"/>
    <property type="match status" value="1"/>
</dbReference>
<evidence type="ECO:0000256" key="3">
    <source>
        <dbReference type="ARBA" id="ARBA00022553"/>
    </source>
</evidence>
<dbReference type="SUPFAM" id="SSF68906">
    <property type="entry name" value="SAP domain"/>
    <property type="match status" value="1"/>
</dbReference>
<dbReference type="GO" id="GO:0006355">
    <property type="term" value="P:regulation of DNA-templated transcription"/>
    <property type="evidence" value="ECO:0007669"/>
    <property type="project" value="InterPro"/>
</dbReference>
<reference evidence="6" key="1">
    <citation type="submission" date="2022-06" db="EMBL/GenBank/DDBJ databases">
        <authorList>
            <person name="Berger JAMES D."/>
            <person name="Berger JAMES D."/>
        </authorList>
    </citation>
    <scope>NUCLEOTIDE SEQUENCE [LARGE SCALE GENOMIC DNA]</scope>
</reference>
<evidence type="ECO:0000259" key="5">
    <source>
        <dbReference type="PROSITE" id="PS50800"/>
    </source>
</evidence>
<reference evidence="7" key="2">
    <citation type="submission" date="2023-11" db="UniProtKB">
        <authorList>
            <consortium name="WormBaseParasite"/>
        </authorList>
    </citation>
    <scope>IDENTIFICATION</scope>
</reference>
<dbReference type="GO" id="GO:0005634">
    <property type="term" value="C:nucleus"/>
    <property type="evidence" value="ECO:0007669"/>
    <property type="project" value="TreeGrafter"/>
</dbReference>
<dbReference type="SMART" id="SM01122">
    <property type="entry name" value="DBC1"/>
    <property type="match status" value="1"/>
</dbReference>
<feature type="compositionally biased region" description="Basic and acidic residues" evidence="4">
    <location>
        <begin position="580"/>
        <end position="597"/>
    </location>
</feature>
<dbReference type="AlphaFoldDB" id="A0AA85K8A5"/>
<feature type="region of interest" description="Disordered" evidence="4">
    <location>
        <begin position="961"/>
        <end position="1015"/>
    </location>
</feature>
<feature type="compositionally biased region" description="Polar residues" evidence="4">
    <location>
        <begin position="518"/>
        <end position="528"/>
    </location>
</feature>
<evidence type="ECO:0000313" key="6">
    <source>
        <dbReference type="Proteomes" id="UP000050795"/>
    </source>
</evidence>
<feature type="region of interest" description="Disordered" evidence="4">
    <location>
        <begin position="76"/>
        <end position="155"/>
    </location>
</feature>
<feature type="compositionally biased region" description="Basic and acidic residues" evidence="4">
    <location>
        <begin position="434"/>
        <end position="450"/>
    </location>
</feature>
<dbReference type="InterPro" id="IPR025954">
    <property type="entry name" value="DBC1/CARP1_inactive_NUDIX"/>
</dbReference>
<keyword evidence="3" id="KW-0597">Phosphoprotein</keyword>
<keyword evidence="6" id="KW-1185">Reference proteome</keyword>
<feature type="compositionally biased region" description="Polar residues" evidence="4">
    <location>
        <begin position="973"/>
        <end position="993"/>
    </location>
</feature>
<protein>
    <recommendedName>
        <fullName evidence="5">SAP domain-containing protein</fullName>
    </recommendedName>
</protein>
<dbReference type="Proteomes" id="UP000050795">
    <property type="component" value="Unassembled WGS sequence"/>
</dbReference>
<dbReference type="InterPro" id="IPR025223">
    <property type="entry name" value="S1-like_RNA-bd_dom"/>
</dbReference>
<evidence type="ECO:0000256" key="2">
    <source>
        <dbReference type="ARBA" id="ARBA00022490"/>
    </source>
</evidence>
<feature type="region of interest" description="Disordered" evidence="4">
    <location>
        <begin position="434"/>
        <end position="476"/>
    </location>
</feature>
<feature type="region of interest" description="Disordered" evidence="4">
    <location>
        <begin position="510"/>
        <end position="538"/>
    </location>
</feature>
<dbReference type="Pfam" id="PF14444">
    <property type="entry name" value="S1-like"/>
    <property type="match status" value="1"/>
</dbReference>
<sequence>MAADLASHQLVGFVTKMYPTFGYINNEIFFQRKCVIGPMVEVGDNVAASAIYQPHMPIKWSAEKVWRVEHSGRSREKEEASIWKGQSHSPRENYSKSTSHERDVRPGLNDQRRVEKRSHITEREGGRSLKSPVRERRKSPADTTHHSSPLSDVHSRTAIGSKRMLNVKEFLFADLKRRFPTCLPPVDLYRVRCSWQDSFPLLKPFQPEYSTTYQVIKEPCDHVVDSPQPAHDDSGYSAYVLLLSLPAMADLMEKIVVRAESSSRVRGSLRKYIKIVALGKGEERLKAVGGFWDPELDGSDPGTNPKTLVNTAIRTCKQLIGLDLSYCTQWHRFLEFRYSRTEGSTAQPTSILFPGSQLWGRAFEDSPTADVIPPSKPFHQISVYFIPNVWSLMPTDEEWPLIKTAYENVLSSKGPSVFPMCPFDVKKFSGLESTSKEIGDEKSKAVDERSLNSQKPLIDDNTAENSTLSKPDDSFKSISPAPLDDVLAARPLADPDQISKVASVFEAEDGSESLDLKSPTTQGNQFQEGSEKGHMKPHNEFNLANMKVSELREQLKARDLPTEGVKAQLLARLKSAIHEEQESAKKAEKEKEDRAKVSQEAAPEKSLQVWDKQTKPASEIESGSKLKTDLPKPALRDIPSLILIRRRNVDFSIQSVGLDVVMDSKSNFMDSRSYELMFCVHTIFDMLRRDSVFTLFRALVTAADRGICAKPRKRSEPDYAAKRARLERGDRTSVTKDDDCKEVPLYTTDLPLLFACTVLDTSYKSYFLSSEVEDFILSLGLPMSRYQLRSLIYKVLDHGRFHYRSLTDSEEPLSLTNKSSLIFSDIDDDEYLVELVRGGDAILDEQTDAIPSGSIIVLQKSDNADGSKISHPDELFQHIRTSEQEQHKLMTKIRLQEQEISRLRASVADFANLKEKFSKTVSGLEECRRRLRDERDKVDTMARVLDQQASVLDACRSALRQASSRAHNRHSTSESCKQSSKRSLSPCSTTSNKDSVKSPKKTRTPESSVPGGDITLSCCDSDTAKYTEVESGNDAAMSELSTSLGSHVKEDLVNGVKNELETITDGDDRKAAEVLDSQLVSEIKETEPSITV</sequence>
<organism evidence="6 7">
    <name type="scientific">Trichobilharzia regenti</name>
    <name type="common">Nasal bird schistosome</name>
    <dbReference type="NCBI Taxonomy" id="157069"/>
    <lineage>
        <taxon>Eukaryota</taxon>
        <taxon>Metazoa</taxon>
        <taxon>Spiralia</taxon>
        <taxon>Lophotrochozoa</taxon>
        <taxon>Platyhelminthes</taxon>
        <taxon>Trematoda</taxon>
        <taxon>Digenea</taxon>
        <taxon>Strigeidida</taxon>
        <taxon>Schistosomatoidea</taxon>
        <taxon>Schistosomatidae</taxon>
        <taxon>Trichobilharzia</taxon>
    </lineage>
</organism>
<dbReference type="Gene3D" id="1.10.720.30">
    <property type="entry name" value="SAP domain"/>
    <property type="match status" value="1"/>
</dbReference>
<comment type="subcellular location">
    <subcellularLocation>
        <location evidence="1">Cytoplasm</location>
    </subcellularLocation>
</comment>
<dbReference type="SMART" id="SM00513">
    <property type="entry name" value="SAP"/>
    <property type="match status" value="1"/>
</dbReference>
<dbReference type="Pfam" id="PF02037">
    <property type="entry name" value="SAP"/>
    <property type="match status" value="1"/>
</dbReference>
<keyword evidence="2" id="KW-0963">Cytoplasm</keyword>
<dbReference type="InterPro" id="IPR025224">
    <property type="entry name" value="CCAR1/CCAR2"/>
</dbReference>
<dbReference type="InterPro" id="IPR036361">
    <property type="entry name" value="SAP_dom_sf"/>
</dbReference>
<evidence type="ECO:0000313" key="7">
    <source>
        <dbReference type="WBParaSite" id="TREG1_6090.1"/>
    </source>
</evidence>
<dbReference type="PANTHER" id="PTHR14304:SF11">
    <property type="entry name" value="SAP DOMAIN-CONTAINING PROTEIN"/>
    <property type="match status" value="1"/>
</dbReference>
<evidence type="ECO:0000256" key="1">
    <source>
        <dbReference type="ARBA" id="ARBA00004496"/>
    </source>
</evidence>
<feature type="domain" description="SAP" evidence="5">
    <location>
        <begin position="543"/>
        <end position="577"/>
    </location>
</feature>
<accession>A0AA85K8A5</accession>
<proteinExistence type="predicted"/>